<dbReference type="Proteomes" id="UP000179243">
    <property type="component" value="Unassembled WGS sequence"/>
</dbReference>
<accession>A0A1F7FEP3</accession>
<reference evidence="1 2" key="1">
    <citation type="journal article" date="2016" name="Nat. Commun.">
        <title>Thousands of microbial genomes shed light on interconnected biogeochemical processes in an aquifer system.</title>
        <authorList>
            <person name="Anantharaman K."/>
            <person name="Brown C.T."/>
            <person name="Hug L.A."/>
            <person name="Sharon I."/>
            <person name="Castelle C.J."/>
            <person name="Probst A.J."/>
            <person name="Thomas B.C."/>
            <person name="Singh A."/>
            <person name="Wilkins M.J."/>
            <person name="Karaoz U."/>
            <person name="Brodie E.L."/>
            <person name="Williams K.H."/>
            <person name="Hubbard S.S."/>
            <person name="Banfield J.F."/>
        </authorList>
    </citation>
    <scope>NUCLEOTIDE SEQUENCE [LARGE SCALE GENOMIC DNA]</scope>
</reference>
<dbReference type="AlphaFoldDB" id="A0A1F7FEP3"/>
<comment type="caution">
    <text evidence="1">The sequence shown here is derived from an EMBL/GenBank/DDBJ whole genome shotgun (WGS) entry which is preliminary data.</text>
</comment>
<dbReference type="EMBL" id="MFYX01000061">
    <property type="protein sequence ID" value="OGK05113.1"/>
    <property type="molecule type" value="Genomic_DNA"/>
</dbReference>
<evidence type="ECO:0000313" key="2">
    <source>
        <dbReference type="Proteomes" id="UP000179243"/>
    </source>
</evidence>
<gene>
    <name evidence="1" type="ORF">A2519_13375</name>
</gene>
<dbReference type="SUPFAM" id="SSF51126">
    <property type="entry name" value="Pectin lyase-like"/>
    <property type="match status" value="1"/>
</dbReference>
<organism evidence="1 2">
    <name type="scientific">Candidatus Raymondbacteria bacterium RIFOXYD12_FULL_49_13</name>
    <dbReference type="NCBI Taxonomy" id="1817890"/>
    <lineage>
        <taxon>Bacteria</taxon>
        <taxon>Raymondiibacteriota</taxon>
    </lineage>
</organism>
<dbReference type="NCBIfam" id="NF041518">
    <property type="entry name" value="choice_anch_Q"/>
    <property type="match status" value="1"/>
</dbReference>
<sequence length="529" mass="57235">MRESSITLKVIIVLILVICAQGMGKTVILPQFRNITAAVDTLMSGDTLLCDSGIYQGFEITKQYDSLNPLVIKSKVLHGAQVITGGNCHFIGAQGVVLDGFEVRGPNITATSGLIRIENNGSFIANYITIKNCHVHHAPLEADCIKVSRARNISLIGCDLHDPGLRAAGNGPQETCDWIDVKNGLVRGNLFRWTTQPARQYFNAKAGSRDILIENNIFLNHNSPTADQAIQLGGYSSLEYIVAAGEEYEGINQIARNNIIIASTTSAIGIVNVNGAYIYNNLIYNCVTNDLISARTAYGSGSSGGNTNVYIFNNIFNNTNGDMPRVLSGTTAILSNVFHGNNLYYNAGVRILTGFYNPNTENGAIISDPQIAMLDSGDYNAIFNSLSISATSQAIDHGTIPDSVTPGVPFDMRGFSRPLGSAYDIGPLEFNPTKTEKNGLPEIKKEGILVHPNPFNPATTITLNTAAFNRQYTLEISDIYGRLIDKFKTNGAALNNGFIWHAQGRPSGIYIITVHGGAHVFSERLVLLK</sequence>
<dbReference type="InterPro" id="IPR059226">
    <property type="entry name" value="Choice_anch_Q_dom"/>
</dbReference>
<dbReference type="SMART" id="SM00710">
    <property type="entry name" value="PbH1"/>
    <property type="match status" value="4"/>
</dbReference>
<protein>
    <submittedName>
        <fullName evidence="1">Uncharacterized protein</fullName>
    </submittedName>
</protein>
<dbReference type="InterPro" id="IPR012334">
    <property type="entry name" value="Pectin_lyas_fold"/>
</dbReference>
<evidence type="ECO:0000313" key="1">
    <source>
        <dbReference type="EMBL" id="OGK05113.1"/>
    </source>
</evidence>
<dbReference type="InterPro" id="IPR006626">
    <property type="entry name" value="PbH1"/>
</dbReference>
<dbReference type="InterPro" id="IPR011050">
    <property type="entry name" value="Pectin_lyase_fold/virulence"/>
</dbReference>
<proteinExistence type="predicted"/>
<name>A0A1F7FEP3_UNCRA</name>
<dbReference type="InterPro" id="IPR026444">
    <property type="entry name" value="Secre_tail"/>
</dbReference>
<dbReference type="NCBIfam" id="TIGR04183">
    <property type="entry name" value="Por_Secre_tail"/>
    <property type="match status" value="1"/>
</dbReference>
<dbReference type="Gene3D" id="2.160.20.10">
    <property type="entry name" value="Single-stranded right-handed beta-helix, Pectin lyase-like"/>
    <property type="match status" value="1"/>
</dbReference>